<feature type="compositionally biased region" description="Low complexity" evidence="2">
    <location>
        <begin position="176"/>
        <end position="191"/>
    </location>
</feature>
<dbReference type="EMBL" id="CAGI01000196">
    <property type="protein sequence ID" value="CCF54851.1"/>
    <property type="molecule type" value="Genomic_DNA"/>
</dbReference>
<dbReference type="PANTHER" id="PTHR12271:SF40">
    <property type="entry name" value="POLY(A) RNA POLYMERASE GLD2"/>
    <property type="match status" value="1"/>
</dbReference>
<sequence>MTDQFHPGGGHHFNGFQPHPASAYTYSDEQHSLPSIDFSAWQAYFSGVTETQPSGSHQNHFDGSPQAYFGGSPQGYFNGSSQTSFGGCPQAYFAVAGSSCSPNRFESSGAACSLNANAHQNHASPRPSETSVSGLDPVSDFGFASSSSYNRNQHDVNGFSDAELYQSPPWYPGMPQHHSSSHSYAASTSQSPENSHHRQSRSSPSETQQRKDDAAHRSAEVERRNRLRGEEKERRKVAIQKQVDDGIKAFKLEKERETARLETYRDACRKWLSEPQPSQTTSSAEPSGEAVDVYAALGRQLRGFWRDSRPSPSRQTQRDEVIVDVQRAINRKWPGQGLRVAAFGSSVTGLATESSDLDLVLLDPTRPYGVGAPSELCRQPNSFVRHSSGMPEWYNTHQVASAIKASSKFRNVVSISGASVPIVKMIHGKYDIPSDININERFGLFNSQLICAYADLQPDIVRPLIFFLKHWYSQRELNDPAGKRGSMTFSSYTIALMALQVLQIEGLLPNLQSTDLLNRINVRPNFLYSRPKRPRRRGNGRHDLIQETVTPPQKYNVAFASSQIDVEQYRKRAIEISNSDALATTEGTQASSTDRVLGKALASFVRFYATLDRRSQVISVVNGAPSQRKRSSQGHHVLFDSASEDEAEINGNEREEEVAFESHQSASRDAEGRAAVRAEQADVWEGDELVVQDPFITDRNTSRNIKANSIERWQGEMKRAIHLLGLDRFDKEATVQSVKIPLVLDLCIPQTVLDDLEATGRQQANEVTSSAAAPNEPWRIEEETAAAEKKIARQAAEALRKEKKKNARRARSHNARLLQKEAAMVEDMIDGIETGRITGMMTGDDRHEIWRLRADNSNNGTVQKPTPIPFTFSVAKSPEKFAAQAMAAGDATLSPTSSVGTSKTDGSSSSEDIDLVALRLKRDTLTAEA</sequence>
<feature type="region of interest" description="Disordered" evidence="2">
    <location>
        <begin position="170"/>
        <end position="238"/>
    </location>
</feature>
<dbReference type="CDD" id="cd05402">
    <property type="entry name" value="NT_PAP_TUTase"/>
    <property type="match status" value="1"/>
</dbReference>
<dbReference type="OMA" id="EDMIDGI"/>
<feature type="region of interest" description="Disordered" evidence="2">
    <location>
        <begin position="624"/>
        <end position="674"/>
    </location>
</feature>
<dbReference type="AlphaFoldDB" id="I2G6Q8"/>
<dbReference type="HOGENOM" id="CLU_013698_0_0_1"/>
<evidence type="ECO:0000313" key="5">
    <source>
        <dbReference type="Proteomes" id="UP000006174"/>
    </source>
</evidence>
<dbReference type="eggNOG" id="KOG2277">
    <property type="taxonomic scope" value="Eukaryota"/>
</dbReference>
<dbReference type="STRING" id="1128400.I2G6Q8"/>
<proteinExistence type="predicted"/>
<dbReference type="Pfam" id="PF22600">
    <property type="entry name" value="MTPAP-like_central"/>
    <property type="match status" value="1"/>
</dbReference>
<evidence type="ECO:0000259" key="3">
    <source>
        <dbReference type="Pfam" id="PF22600"/>
    </source>
</evidence>
<feature type="compositionally biased region" description="Basic and acidic residues" evidence="2">
    <location>
        <begin position="208"/>
        <end position="238"/>
    </location>
</feature>
<evidence type="ECO:0000256" key="2">
    <source>
        <dbReference type="SAM" id="MobiDB-lite"/>
    </source>
</evidence>
<accession>I2G6Q8</accession>
<comment type="caution">
    <text evidence="4">The sequence shown here is derived from an EMBL/GenBank/DDBJ whole genome shotgun (WGS) entry which is preliminary data.</text>
</comment>
<dbReference type="OrthoDB" id="2274644at2759"/>
<keyword evidence="1" id="KW-0175">Coiled coil</keyword>
<dbReference type="InterPro" id="IPR043519">
    <property type="entry name" value="NT_sf"/>
</dbReference>
<feature type="domain" description="Poly(A) RNA polymerase mitochondrial-like central palm" evidence="3">
    <location>
        <begin position="298"/>
        <end position="454"/>
    </location>
</feature>
<dbReference type="Gene3D" id="3.30.460.10">
    <property type="entry name" value="Beta Polymerase, domain 2"/>
    <property type="match status" value="1"/>
</dbReference>
<dbReference type="Proteomes" id="UP000006174">
    <property type="component" value="Unassembled WGS sequence"/>
</dbReference>
<dbReference type="Gene3D" id="1.10.1410.10">
    <property type="match status" value="1"/>
</dbReference>
<evidence type="ECO:0000256" key="1">
    <source>
        <dbReference type="SAM" id="Coils"/>
    </source>
</evidence>
<gene>
    <name evidence="4" type="ORF">UHOR_01380</name>
</gene>
<dbReference type="GO" id="GO:0031123">
    <property type="term" value="P:RNA 3'-end processing"/>
    <property type="evidence" value="ECO:0007669"/>
    <property type="project" value="TreeGrafter"/>
</dbReference>
<protein>
    <recommendedName>
        <fullName evidence="3">Poly(A) RNA polymerase mitochondrial-like central palm domain-containing protein</fullName>
    </recommendedName>
</protein>
<reference evidence="4 5" key="1">
    <citation type="journal article" date="2012" name="Plant Cell">
        <title>Genome comparison of barley and maize smut fungi reveals targeted loss of RNA silencing components and species-specific presence of transposable elements.</title>
        <authorList>
            <person name="Laurie J.D."/>
            <person name="Ali S."/>
            <person name="Linning R."/>
            <person name="Mannhaupt G."/>
            <person name="Wong P."/>
            <person name="Gueldener U."/>
            <person name="Muensterkoetter M."/>
            <person name="Moore R."/>
            <person name="Kahmann R."/>
            <person name="Bakkeren G."/>
            <person name="Schirawski J."/>
        </authorList>
    </citation>
    <scope>NUCLEOTIDE SEQUENCE [LARGE SCALE GENOMIC DNA]</scope>
    <source>
        <strain evidence="5">Uh4875-4</strain>
    </source>
</reference>
<dbReference type="GO" id="GO:0010605">
    <property type="term" value="P:negative regulation of macromolecule metabolic process"/>
    <property type="evidence" value="ECO:0007669"/>
    <property type="project" value="UniProtKB-ARBA"/>
</dbReference>
<dbReference type="SUPFAM" id="SSF81631">
    <property type="entry name" value="PAP/OAS1 substrate-binding domain"/>
    <property type="match status" value="1"/>
</dbReference>
<feature type="coiled-coil region" evidence="1">
    <location>
        <begin position="782"/>
        <end position="820"/>
    </location>
</feature>
<dbReference type="InterPro" id="IPR054708">
    <property type="entry name" value="MTPAP-like_central"/>
</dbReference>
<organism evidence="4 5">
    <name type="scientific">Ustilago hordei</name>
    <name type="common">Barley covered smut fungus</name>
    <dbReference type="NCBI Taxonomy" id="120017"/>
    <lineage>
        <taxon>Eukaryota</taxon>
        <taxon>Fungi</taxon>
        <taxon>Dikarya</taxon>
        <taxon>Basidiomycota</taxon>
        <taxon>Ustilaginomycotina</taxon>
        <taxon>Ustilaginomycetes</taxon>
        <taxon>Ustilaginales</taxon>
        <taxon>Ustilaginaceae</taxon>
        <taxon>Ustilago</taxon>
    </lineage>
</organism>
<feature type="region of interest" description="Disordered" evidence="2">
    <location>
        <begin position="886"/>
        <end position="912"/>
    </location>
</feature>
<name>I2G6Q8_USTHO</name>
<feature type="compositionally biased region" description="Acidic residues" evidence="2">
    <location>
        <begin position="642"/>
        <end position="659"/>
    </location>
</feature>
<dbReference type="PANTHER" id="PTHR12271">
    <property type="entry name" value="POLY A POLYMERASE CID PAP -RELATED"/>
    <property type="match status" value="1"/>
</dbReference>
<dbReference type="GO" id="GO:0016779">
    <property type="term" value="F:nucleotidyltransferase activity"/>
    <property type="evidence" value="ECO:0007669"/>
    <property type="project" value="UniProtKB-ARBA"/>
</dbReference>
<dbReference type="SUPFAM" id="SSF81301">
    <property type="entry name" value="Nucleotidyltransferase"/>
    <property type="match status" value="1"/>
</dbReference>
<feature type="compositionally biased region" description="Polar residues" evidence="2">
    <location>
        <begin position="893"/>
        <end position="910"/>
    </location>
</feature>
<evidence type="ECO:0000313" key="4">
    <source>
        <dbReference type="EMBL" id="CCF54851.1"/>
    </source>
</evidence>
<keyword evidence="5" id="KW-1185">Reference proteome</keyword>